<dbReference type="InterPro" id="IPR017853">
    <property type="entry name" value="GH"/>
</dbReference>
<dbReference type="SUPFAM" id="SSF54106">
    <property type="entry name" value="LysM domain"/>
    <property type="match status" value="3"/>
</dbReference>
<dbReference type="GO" id="GO:0005975">
    <property type="term" value="P:carbohydrate metabolic process"/>
    <property type="evidence" value="ECO:0007669"/>
    <property type="project" value="InterPro"/>
</dbReference>
<dbReference type="Pfam" id="PF00704">
    <property type="entry name" value="Glyco_hydro_18"/>
    <property type="match status" value="1"/>
</dbReference>
<feature type="domain" description="GH18" evidence="4">
    <location>
        <begin position="109"/>
        <end position="470"/>
    </location>
</feature>
<evidence type="ECO:0000313" key="6">
    <source>
        <dbReference type="Proteomes" id="UP000077271"/>
    </source>
</evidence>
<dbReference type="RefSeq" id="WP_063974598.1">
    <property type="nucleotide sequence ID" value="NZ_LQWZ01000009.1"/>
</dbReference>
<dbReference type="CDD" id="cd02874">
    <property type="entry name" value="GH18_CFLE_spore_hydrolase"/>
    <property type="match status" value="1"/>
</dbReference>
<dbReference type="Gene3D" id="3.10.50.10">
    <property type="match status" value="1"/>
</dbReference>
<dbReference type="PANTHER" id="PTHR46066:SF2">
    <property type="entry name" value="CHITINASE DOMAIN-CONTAINING PROTEIN 1"/>
    <property type="match status" value="1"/>
</dbReference>
<dbReference type="CDD" id="cd00118">
    <property type="entry name" value="LysM"/>
    <property type="match status" value="3"/>
</dbReference>
<name>A0A177KYZ6_9BACI</name>
<dbReference type="PROSITE" id="PS51910">
    <property type="entry name" value="GH18_2"/>
    <property type="match status" value="1"/>
</dbReference>
<dbReference type="PROSITE" id="PS51782">
    <property type="entry name" value="LYSM"/>
    <property type="match status" value="3"/>
</dbReference>
<dbReference type="InterPro" id="IPR041704">
    <property type="entry name" value="CFLE_GH18"/>
</dbReference>
<dbReference type="Proteomes" id="UP000077271">
    <property type="component" value="Unassembled WGS sequence"/>
</dbReference>
<feature type="domain" description="LysM" evidence="3">
    <location>
        <begin position="98"/>
        <end position="142"/>
    </location>
</feature>
<evidence type="ECO:0000256" key="1">
    <source>
        <dbReference type="ARBA" id="ARBA00022801"/>
    </source>
</evidence>
<gene>
    <name evidence="5" type="ORF">AWH48_17880</name>
</gene>
<keyword evidence="1" id="KW-0378">Hydrolase</keyword>
<dbReference type="InterPro" id="IPR001223">
    <property type="entry name" value="Glyco_hydro18_cat"/>
</dbReference>
<dbReference type="OrthoDB" id="9769314at2"/>
<dbReference type="InterPro" id="IPR018392">
    <property type="entry name" value="LysM"/>
</dbReference>
<dbReference type="Gene3D" id="3.10.350.10">
    <property type="entry name" value="LysM domain"/>
    <property type="match status" value="3"/>
</dbReference>
<dbReference type="SMART" id="SM00257">
    <property type="entry name" value="LysM"/>
    <property type="match status" value="3"/>
</dbReference>
<proteinExistence type="predicted"/>
<dbReference type="AlphaFoldDB" id="A0A177KYZ6"/>
<dbReference type="InterPro" id="IPR029070">
    <property type="entry name" value="Chitinase_insertion_sf"/>
</dbReference>
<dbReference type="GO" id="GO:0016798">
    <property type="term" value="F:hydrolase activity, acting on glycosyl bonds"/>
    <property type="evidence" value="ECO:0007669"/>
    <property type="project" value="UniProtKB-KW"/>
</dbReference>
<feature type="domain" description="LysM" evidence="3">
    <location>
        <begin position="51"/>
        <end position="95"/>
    </location>
</feature>
<dbReference type="Pfam" id="PF01476">
    <property type="entry name" value="LysM"/>
    <property type="match status" value="3"/>
</dbReference>
<dbReference type="GO" id="GO:0070492">
    <property type="term" value="F:oligosaccharide binding"/>
    <property type="evidence" value="ECO:0007669"/>
    <property type="project" value="TreeGrafter"/>
</dbReference>
<organism evidence="5 6">
    <name type="scientific">Domibacillus aminovorans</name>
    <dbReference type="NCBI Taxonomy" id="29332"/>
    <lineage>
        <taxon>Bacteria</taxon>
        <taxon>Bacillati</taxon>
        <taxon>Bacillota</taxon>
        <taxon>Bacilli</taxon>
        <taxon>Bacillales</taxon>
        <taxon>Bacillaceae</taxon>
        <taxon>Domibacillus</taxon>
    </lineage>
</organism>
<dbReference type="InterPro" id="IPR011583">
    <property type="entry name" value="Chitinase_II/V-like_cat"/>
</dbReference>
<feature type="domain" description="LysM" evidence="3">
    <location>
        <begin position="2"/>
        <end position="46"/>
    </location>
</feature>
<dbReference type="PANTHER" id="PTHR46066">
    <property type="entry name" value="CHITINASE DOMAIN-CONTAINING PROTEIN 1 FAMILY MEMBER"/>
    <property type="match status" value="1"/>
</dbReference>
<sequence>MKIHVVKRGDSLWGISRQYGISTTEIVSVNSLENPETLVIGQALLIPEPYLRYTVQIGDTLANIAAYYGTTVQEIMQTNKMTNPTSLYPGQTIVIPVIYHTVRAGDTYYKIAAKYGTTPEAIVQANQLTTSSRLYIGQRLRIPTVPKPIIDVNAFTYTFGQTGAQQVREVAYDLTYITPFGYRMKEDGSLEGIDDGPTIQAAQSTGVVPIMAITNFSSTEAGTDLAHTILSSPDLVEKVLTNSIKVMKDKGYKGLNIDFENVAPADREFYNRFLERAVDRLHPEGYFVSSSLAPKTSANQKGLLVEAHDYPAHGRILDFTVLMTYEWGYRKGPPQAISPIDQIKRVLDYAVTAIPRDKILLGFQIYARDWLVPHKEGQEAETFDMQEAIRRAVKYNAEIKYDEVTQSPHYTYTDDQGRSHEVWFEDARSAKAKFDLVKTYKLRGLSYWVLGYPFPQNWALLGDTFIVRKR</sequence>
<evidence type="ECO:0000256" key="2">
    <source>
        <dbReference type="ARBA" id="ARBA00023295"/>
    </source>
</evidence>
<dbReference type="GO" id="GO:0008061">
    <property type="term" value="F:chitin binding"/>
    <property type="evidence" value="ECO:0007669"/>
    <property type="project" value="InterPro"/>
</dbReference>
<protein>
    <submittedName>
        <fullName evidence="5">Spore gernimation protein</fullName>
    </submittedName>
</protein>
<dbReference type="SUPFAM" id="SSF51445">
    <property type="entry name" value="(Trans)glycosidases"/>
    <property type="match status" value="1"/>
</dbReference>
<dbReference type="SMART" id="SM00636">
    <property type="entry name" value="Glyco_18"/>
    <property type="match status" value="1"/>
</dbReference>
<dbReference type="InterPro" id="IPR036779">
    <property type="entry name" value="LysM_dom_sf"/>
</dbReference>
<dbReference type="GO" id="GO:0012505">
    <property type="term" value="C:endomembrane system"/>
    <property type="evidence" value="ECO:0007669"/>
    <property type="project" value="TreeGrafter"/>
</dbReference>
<keyword evidence="2" id="KW-0326">Glycosidase</keyword>
<dbReference type="EMBL" id="LQWZ01000009">
    <property type="protein sequence ID" value="OAH58452.1"/>
    <property type="molecule type" value="Genomic_DNA"/>
</dbReference>
<dbReference type="Gene3D" id="3.20.20.80">
    <property type="entry name" value="Glycosidases"/>
    <property type="match status" value="1"/>
</dbReference>
<reference evidence="5 6" key="1">
    <citation type="submission" date="2016-01" db="EMBL/GenBank/DDBJ databases">
        <title>Investigation of taxonomic status of Bacillus aminovorans.</title>
        <authorList>
            <person name="Verma A."/>
            <person name="Pal Y."/>
            <person name="Krishnamurthi S."/>
        </authorList>
    </citation>
    <scope>NUCLEOTIDE SEQUENCE [LARGE SCALE GENOMIC DNA]</scope>
    <source>
        <strain evidence="5 6">DSM 4337</strain>
    </source>
</reference>
<evidence type="ECO:0000259" key="3">
    <source>
        <dbReference type="PROSITE" id="PS51782"/>
    </source>
</evidence>
<evidence type="ECO:0000259" key="4">
    <source>
        <dbReference type="PROSITE" id="PS51910"/>
    </source>
</evidence>
<evidence type="ECO:0000313" key="5">
    <source>
        <dbReference type="EMBL" id="OAH58452.1"/>
    </source>
</evidence>
<comment type="caution">
    <text evidence="5">The sequence shown here is derived from an EMBL/GenBank/DDBJ whole genome shotgun (WGS) entry which is preliminary data.</text>
</comment>
<accession>A0A177KYZ6</accession>